<evidence type="ECO:0000256" key="1">
    <source>
        <dbReference type="SAM" id="Phobius"/>
    </source>
</evidence>
<dbReference type="PANTHER" id="PTHR35867">
    <property type="entry name" value="PROTEIN RSEC"/>
    <property type="match status" value="1"/>
</dbReference>
<reference evidence="2 3" key="1">
    <citation type="submission" date="2014-11" db="EMBL/GenBank/DDBJ databases">
        <title>Draft Genome Sequence of Vibrio piscirenalis strains CECT 8603T and CECT 8604, two marine Gammaproteobacterium isolated from cultured gilthead sea bream (Sparus aurata).</title>
        <authorList>
            <person name="Arahal D.R."/>
            <person name="Rodrigo-Torres L."/>
            <person name="Lucena T."/>
            <person name="Pujalte M.J."/>
        </authorList>
    </citation>
    <scope>NUCLEOTIDE SEQUENCE [LARGE SCALE GENOMIC DNA]</scope>
    <source>
        <strain evidence="2 3">DCR 1-4-2</strain>
    </source>
</reference>
<dbReference type="OrthoDB" id="9795854at2"/>
<protein>
    <submittedName>
        <fullName evidence="2">Sigma-E factor regulatory protein</fullName>
    </submittedName>
</protein>
<dbReference type="AlphaFoldDB" id="A0A0C2NKL1"/>
<evidence type="ECO:0000313" key="3">
    <source>
        <dbReference type="Proteomes" id="UP000031672"/>
    </source>
</evidence>
<dbReference type="Pfam" id="PF04246">
    <property type="entry name" value="RseC_MucC"/>
    <property type="match status" value="1"/>
</dbReference>
<evidence type="ECO:0000313" key="2">
    <source>
        <dbReference type="EMBL" id="KII79981.1"/>
    </source>
</evidence>
<feature type="transmembrane region" description="Helical" evidence="1">
    <location>
        <begin position="110"/>
        <end position="130"/>
    </location>
</feature>
<comment type="caution">
    <text evidence="2">The sequence shown here is derived from an EMBL/GenBank/DDBJ whole genome shotgun (WGS) entry which is preliminary data.</text>
</comment>
<accession>A0A0C2NKL1</accession>
<dbReference type="RefSeq" id="WP_040989153.1">
    <property type="nucleotide sequence ID" value="NZ_JTKH01000008.1"/>
</dbReference>
<keyword evidence="3" id="KW-1185">Reference proteome</keyword>
<name>A0A0C2NKL1_9VIBR</name>
<dbReference type="EMBL" id="JTKH01000008">
    <property type="protein sequence ID" value="KII79981.1"/>
    <property type="molecule type" value="Genomic_DNA"/>
</dbReference>
<keyword evidence="1" id="KW-1133">Transmembrane helix</keyword>
<dbReference type="PIRSF" id="PIRSF004923">
    <property type="entry name" value="RseC"/>
    <property type="match status" value="1"/>
</dbReference>
<dbReference type="Proteomes" id="UP000031672">
    <property type="component" value="Unassembled WGS sequence"/>
</dbReference>
<gene>
    <name evidence="2" type="ORF">OJ16_08235</name>
</gene>
<keyword evidence="1" id="KW-0812">Transmembrane</keyword>
<dbReference type="InterPro" id="IPR026268">
    <property type="entry name" value="RseC"/>
</dbReference>
<sequence length="156" mass="16699">MMTALATVSSVVQSQSGYQVELSCEQKTSCSSCASQKNCGTGIVSKAIGSKTLYWHLVTKQLLQVGQVVEIGMAEKNLLQSAAIVYLVPLFSLIFGALVAHWWVAPAFGLGEGVVILCSALATVLGIMLAKRFASRIERQSSQQVILLRVLGEPIQ</sequence>
<proteinExistence type="predicted"/>
<accession>A0A0C2NKS3</accession>
<dbReference type="STRING" id="1461322.OJ16_08235"/>
<dbReference type="PANTHER" id="PTHR35867:SF1">
    <property type="entry name" value="PROTEIN RSEC"/>
    <property type="match status" value="1"/>
</dbReference>
<feature type="transmembrane region" description="Helical" evidence="1">
    <location>
        <begin position="83"/>
        <end position="104"/>
    </location>
</feature>
<keyword evidence="1" id="KW-0472">Membrane</keyword>
<organism evidence="2 3">
    <name type="scientific">Vibrio renipiscarius</name>
    <dbReference type="NCBI Taxonomy" id="1461322"/>
    <lineage>
        <taxon>Bacteria</taxon>
        <taxon>Pseudomonadati</taxon>
        <taxon>Pseudomonadota</taxon>
        <taxon>Gammaproteobacteria</taxon>
        <taxon>Vibrionales</taxon>
        <taxon>Vibrionaceae</taxon>
        <taxon>Vibrio</taxon>
    </lineage>
</organism>
<dbReference type="InterPro" id="IPR007359">
    <property type="entry name" value="SigmaE_reg_RseC_MucC"/>
</dbReference>